<reference evidence="2" key="1">
    <citation type="journal article" date="2014" name="Int. J. Syst. Evol. Microbiol.">
        <title>Complete genome sequence of Corynebacterium casei LMG S-19264T (=DSM 44701T), isolated from a smear-ripened cheese.</title>
        <authorList>
            <consortium name="US DOE Joint Genome Institute (JGI-PGF)"/>
            <person name="Walter F."/>
            <person name="Albersmeier A."/>
            <person name="Kalinowski J."/>
            <person name="Ruckert C."/>
        </authorList>
    </citation>
    <scope>NUCLEOTIDE SEQUENCE</scope>
    <source>
        <strain evidence="2">KCTC 12710</strain>
    </source>
</reference>
<evidence type="ECO:0000313" key="3">
    <source>
        <dbReference type="Proteomes" id="UP000636004"/>
    </source>
</evidence>
<dbReference type="AlphaFoldDB" id="A0A918RB41"/>
<dbReference type="InterPro" id="IPR001279">
    <property type="entry name" value="Metallo-B-lactamas"/>
</dbReference>
<name>A0A918RB41_9FLAO</name>
<dbReference type="RefSeq" id="WP_189362525.1">
    <property type="nucleotide sequence ID" value="NZ_BMWZ01000009.1"/>
</dbReference>
<feature type="domain" description="Metallo-beta-lactamase" evidence="1">
    <location>
        <begin position="65"/>
        <end position="238"/>
    </location>
</feature>
<organism evidence="2 3">
    <name type="scientific">Algibacter mikhailovii</name>
    <dbReference type="NCBI Taxonomy" id="425498"/>
    <lineage>
        <taxon>Bacteria</taxon>
        <taxon>Pseudomonadati</taxon>
        <taxon>Bacteroidota</taxon>
        <taxon>Flavobacteriia</taxon>
        <taxon>Flavobacteriales</taxon>
        <taxon>Flavobacteriaceae</taxon>
        <taxon>Algibacter</taxon>
    </lineage>
</organism>
<dbReference type="InterPro" id="IPR036866">
    <property type="entry name" value="RibonucZ/Hydroxyglut_hydro"/>
</dbReference>
<evidence type="ECO:0000259" key="1">
    <source>
        <dbReference type="Pfam" id="PF12706"/>
    </source>
</evidence>
<keyword evidence="3" id="KW-1185">Reference proteome</keyword>
<dbReference type="SUPFAM" id="SSF56281">
    <property type="entry name" value="Metallo-hydrolase/oxidoreductase"/>
    <property type="match status" value="1"/>
</dbReference>
<dbReference type="EMBL" id="BMWZ01000009">
    <property type="protein sequence ID" value="GGZ91875.1"/>
    <property type="molecule type" value="Genomic_DNA"/>
</dbReference>
<dbReference type="PANTHER" id="PTHR42663:SF4">
    <property type="entry name" value="SLL1036 PROTEIN"/>
    <property type="match status" value="1"/>
</dbReference>
<dbReference type="CDD" id="cd07715">
    <property type="entry name" value="TaR3-like_MBL-fold"/>
    <property type="match status" value="1"/>
</dbReference>
<accession>A0A918RB41</accession>
<protein>
    <submittedName>
        <fullName evidence="2">MBL fold metallo-hydrolase</fullName>
    </submittedName>
</protein>
<sequence length="272" mass="30997">MKIKFYGTRGAIPVCDRGFLEFGGNTTSIKITRDNGRVAIIDAGTGIRNLGKDLIKEGFHQNELFIGFSHFHWDHIQGFPFFKCAYDSQMVINILAMGKDREIKNLEDIFREQMKAEYFPISLEKMGARCNFLKINENDLRINDATVRVIKQSHPGDSFGYRLEDNDKSLVVCTDIEHGESVNQDIVAFCKDADLLVHDGQYTKEELLTRRGWGHSSYDQAIEVAEQAGVKKLIITHHDPEHNDVFLSKMEKACQARFSNCMLAREGMEITI</sequence>
<comment type="caution">
    <text evidence="2">The sequence shown here is derived from an EMBL/GenBank/DDBJ whole genome shotgun (WGS) entry which is preliminary data.</text>
</comment>
<evidence type="ECO:0000313" key="2">
    <source>
        <dbReference type="EMBL" id="GGZ91875.1"/>
    </source>
</evidence>
<dbReference type="Proteomes" id="UP000636004">
    <property type="component" value="Unassembled WGS sequence"/>
</dbReference>
<proteinExistence type="predicted"/>
<dbReference type="Gene3D" id="3.60.15.10">
    <property type="entry name" value="Ribonuclease Z/Hydroxyacylglutathione hydrolase-like"/>
    <property type="match status" value="1"/>
</dbReference>
<dbReference type="Pfam" id="PF12706">
    <property type="entry name" value="Lactamase_B_2"/>
    <property type="match status" value="1"/>
</dbReference>
<gene>
    <name evidence="2" type="ORF">GCM10007028_32870</name>
</gene>
<reference evidence="2" key="2">
    <citation type="submission" date="2020-09" db="EMBL/GenBank/DDBJ databases">
        <authorList>
            <person name="Sun Q."/>
            <person name="Kim S."/>
        </authorList>
    </citation>
    <scope>NUCLEOTIDE SEQUENCE</scope>
    <source>
        <strain evidence="2">KCTC 12710</strain>
    </source>
</reference>
<dbReference type="PANTHER" id="PTHR42663">
    <property type="entry name" value="HYDROLASE C777.06C-RELATED-RELATED"/>
    <property type="match status" value="1"/>
</dbReference>